<dbReference type="Gene3D" id="1.10.287.950">
    <property type="entry name" value="Methyl-accepting chemotaxis protein"/>
    <property type="match status" value="1"/>
</dbReference>
<dbReference type="RefSeq" id="WP_341877734.1">
    <property type="nucleotide sequence ID" value="NZ_CP121687.1"/>
</dbReference>
<dbReference type="PROSITE" id="PS50111">
    <property type="entry name" value="CHEMOTAXIS_TRANSDUC_2"/>
    <property type="match status" value="1"/>
</dbReference>
<dbReference type="Gene3D" id="6.10.340.10">
    <property type="match status" value="1"/>
</dbReference>
<feature type="coiled-coil region" evidence="10">
    <location>
        <begin position="598"/>
        <end position="625"/>
    </location>
</feature>
<evidence type="ECO:0000256" key="5">
    <source>
        <dbReference type="ARBA" id="ARBA00022989"/>
    </source>
</evidence>
<keyword evidence="4 11" id="KW-0812">Transmembrane</keyword>
<keyword evidence="7 9" id="KW-0807">Transducer</keyword>
<dbReference type="InterPro" id="IPR003660">
    <property type="entry name" value="HAMP_dom"/>
</dbReference>
<keyword evidence="3" id="KW-0145">Chemotaxis</keyword>
<evidence type="ECO:0000313" key="14">
    <source>
        <dbReference type="EMBL" id="WZL70778.1"/>
    </source>
</evidence>
<evidence type="ECO:0000256" key="2">
    <source>
        <dbReference type="ARBA" id="ARBA00022475"/>
    </source>
</evidence>
<dbReference type="InterPro" id="IPR033479">
    <property type="entry name" value="dCache_1"/>
</dbReference>
<evidence type="ECO:0000256" key="11">
    <source>
        <dbReference type="SAM" id="Phobius"/>
    </source>
</evidence>
<proteinExistence type="inferred from homology"/>
<evidence type="ECO:0000256" key="10">
    <source>
        <dbReference type="SAM" id="Coils"/>
    </source>
</evidence>
<dbReference type="Pfam" id="PF00015">
    <property type="entry name" value="MCPsignal"/>
    <property type="match status" value="1"/>
</dbReference>
<keyword evidence="15" id="KW-1185">Reference proteome</keyword>
<dbReference type="SMART" id="SM00304">
    <property type="entry name" value="HAMP"/>
    <property type="match status" value="1"/>
</dbReference>
<comment type="subcellular location">
    <subcellularLocation>
        <location evidence="1">Cell membrane</location>
        <topology evidence="1">Multi-pass membrane protein</topology>
    </subcellularLocation>
</comment>
<dbReference type="SUPFAM" id="SSF58104">
    <property type="entry name" value="Methyl-accepting chemotaxis protein (MCP) signaling domain"/>
    <property type="match status" value="1"/>
</dbReference>
<keyword evidence="10" id="KW-0175">Coiled coil</keyword>
<feature type="domain" description="Methyl-accepting transducer" evidence="12">
    <location>
        <begin position="394"/>
        <end position="651"/>
    </location>
</feature>
<keyword evidence="2" id="KW-1003">Cell membrane</keyword>
<dbReference type="PANTHER" id="PTHR32089">
    <property type="entry name" value="METHYL-ACCEPTING CHEMOTAXIS PROTEIN MCPB"/>
    <property type="match status" value="1"/>
</dbReference>
<dbReference type="CDD" id="cd06225">
    <property type="entry name" value="HAMP"/>
    <property type="match status" value="1"/>
</dbReference>
<feature type="transmembrane region" description="Helical" evidence="11">
    <location>
        <begin position="20"/>
        <end position="45"/>
    </location>
</feature>
<evidence type="ECO:0000256" key="1">
    <source>
        <dbReference type="ARBA" id="ARBA00004651"/>
    </source>
</evidence>
<evidence type="ECO:0000256" key="6">
    <source>
        <dbReference type="ARBA" id="ARBA00023136"/>
    </source>
</evidence>
<organism evidence="14 15">
    <name type="scientific">Defluviitalea saccharophila</name>
    <dbReference type="NCBI Taxonomy" id="879970"/>
    <lineage>
        <taxon>Bacteria</taxon>
        <taxon>Bacillati</taxon>
        <taxon>Bacillota</taxon>
        <taxon>Clostridia</taxon>
        <taxon>Lachnospirales</taxon>
        <taxon>Defluviitaleaceae</taxon>
        <taxon>Defluviitalea</taxon>
    </lineage>
</organism>
<evidence type="ECO:0000256" key="4">
    <source>
        <dbReference type="ARBA" id="ARBA00022692"/>
    </source>
</evidence>
<dbReference type="Proteomes" id="UP001486565">
    <property type="component" value="Chromosome"/>
</dbReference>
<sequence>MRIEFNIFRKLPKLFGRIGIAQRLIITFILLSVIPLSFTAAFAYMNAQSTLENEVGFYSKKMVEQVSSNIDLKMKEIENMSMMFVSNIEYIEILEKSTYDNSMKRLESFKAIQKNLNSMMSSNNYIKGIYIYLENGEAIGAGNDYTRGSAGSKDDVRKQFLECVKNNDGNTVWLSGFNDSYDYIYLLRPVRSLKTLENIGVITFFISVDEINSVLQNIGLENGADIFLLNQTRKIISHLDTKKIGTELTDTYLDKVYASNESGNFTDSGYLISYTTNSSGWKIVTSERVSSLMREMEIVKHSIIGIVMVCIIVSVIVGIIIALGISKPLKNIMNLMSKAEQGDLTVRSSIRSNDEIGKLSYSFNRMIENIRRLITQVDEVREKVESDTDVIRNSSLQSSAAAAQVSTAVNELAEGSTEQARQAEKTNLLMDNLAKNINHVIARIEEIMQRIHQVETARDYAANIMKALNEKTQNALHSSNKINEEIMHLDKETKEVIKVVKAIAGISEQTNLLALNAAIEAARAGEAGKGFAVVAEEIRKLALGTKDATGMITGIIDHIQSKTENTVSIVRKSDKIFEEQRNIVFETNHAFAQMAECMQTIIKQIEDISSKIENIEEQKEKAVSSIAQIAAITEENAASIEEVTATSQEQASSAEELAILAKNLTEVTSRLKASMLRFKI</sequence>
<feature type="domain" description="HAMP" evidence="13">
    <location>
        <begin position="323"/>
        <end position="375"/>
    </location>
</feature>
<evidence type="ECO:0000256" key="9">
    <source>
        <dbReference type="PROSITE-ProRule" id="PRU00284"/>
    </source>
</evidence>
<comment type="similarity">
    <text evidence="8">Belongs to the methyl-accepting chemotaxis (MCP) protein family.</text>
</comment>
<keyword evidence="6 11" id="KW-0472">Membrane</keyword>
<dbReference type="InterPro" id="IPR004089">
    <property type="entry name" value="MCPsignal_dom"/>
</dbReference>
<evidence type="ECO:0000313" key="15">
    <source>
        <dbReference type="Proteomes" id="UP001486565"/>
    </source>
</evidence>
<dbReference type="Pfam" id="PF02743">
    <property type="entry name" value="dCache_1"/>
    <property type="match status" value="1"/>
</dbReference>
<dbReference type="SMART" id="SM00283">
    <property type="entry name" value="MA"/>
    <property type="match status" value="1"/>
</dbReference>
<dbReference type="Gene3D" id="3.30.450.20">
    <property type="entry name" value="PAS domain"/>
    <property type="match status" value="2"/>
</dbReference>
<evidence type="ECO:0000259" key="12">
    <source>
        <dbReference type="PROSITE" id="PS50111"/>
    </source>
</evidence>
<evidence type="ECO:0000256" key="7">
    <source>
        <dbReference type="ARBA" id="ARBA00023224"/>
    </source>
</evidence>
<gene>
    <name evidence="14" type="ORF">QBE51_04455</name>
</gene>
<accession>A0ABZ2Y9V5</accession>
<evidence type="ECO:0000256" key="3">
    <source>
        <dbReference type="ARBA" id="ARBA00022500"/>
    </source>
</evidence>
<dbReference type="PROSITE" id="PS50885">
    <property type="entry name" value="HAMP"/>
    <property type="match status" value="1"/>
</dbReference>
<protein>
    <submittedName>
        <fullName evidence="14">Methyl-accepting chemotaxis protein</fullName>
    </submittedName>
</protein>
<dbReference type="PANTHER" id="PTHR32089:SF112">
    <property type="entry name" value="LYSOZYME-LIKE PROTEIN-RELATED"/>
    <property type="match status" value="1"/>
</dbReference>
<evidence type="ECO:0000259" key="13">
    <source>
        <dbReference type="PROSITE" id="PS50885"/>
    </source>
</evidence>
<name>A0ABZ2Y9V5_9FIRM</name>
<evidence type="ECO:0000256" key="8">
    <source>
        <dbReference type="ARBA" id="ARBA00029447"/>
    </source>
</evidence>
<dbReference type="Pfam" id="PF00672">
    <property type="entry name" value="HAMP"/>
    <property type="match status" value="1"/>
</dbReference>
<feature type="transmembrane region" description="Helical" evidence="11">
    <location>
        <begin position="303"/>
        <end position="326"/>
    </location>
</feature>
<keyword evidence="5 11" id="KW-1133">Transmembrane helix</keyword>
<dbReference type="EMBL" id="CP121687">
    <property type="protein sequence ID" value="WZL70778.1"/>
    <property type="molecule type" value="Genomic_DNA"/>
</dbReference>
<reference evidence="14 15" key="1">
    <citation type="submission" date="2023-03" db="EMBL/GenBank/DDBJ databases">
        <title>Novel Species.</title>
        <authorList>
            <person name="Ma S."/>
        </authorList>
    </citation>
    <scope>NUCLEOTIDE SEQUENCE [LARGE SCALE GENOMIC DNA]</scope>
    <source>
        <strain evidence="14 15">LIND6LT2</strain>
    </source>
</reference>